<evidence type="ECO:0000313" key="1">
    <source>
        <dbReference type="EMBL" id="ARF10675.1"/>
    </source>
</evidence>
<gene>
    <name evidence="1" type="ORF">Hokovirus_2_202</name>
</gene>
<organism evidence="1">
    <name type="scientific">Hokovirus HKV1</name>
    <dbReference type="NCBI Taxonomy" id="1977638"/>
    <lineage>
        <taxon>Viruses</taxon>
        <taxon>Varidnaviria</taxon>
        <taxon>Bamfordvirae</taxon>
        <taxon>Nucleocytoviricota</taxon>
        <taxon>Megaviricetes</taxon>
        <taxon>Imitervirales</taxon>
        <taxon>Mimiviridae</taxon>
        <taxon>Klosneuvirinae</taxon>
        <taxon>Hokovirus</taxon>
    </lineage>
</organism>
<accession>A0A1V0SG30</accession>
<name>A0A1V0SG30_9VIRU</name>
<reference evidence="1" key="1">
    <citation type="journal article" date="2017" name="Science">
        <title>Giant viruses with an expanded complement of translation system components.</title>
        <authorList>
            <person name="Schulz F."/>
            <person name="Yutin N."/>
            <person name="Ivanova N.N."/>
            <person name="Ortega D.R."/>
            <person name="Lee T.K."/>
            <person name="Vierheilig J."/>
            <person name="Daims H."/>
            <person name="Horn M."/>
            <person name="Wagner M."/>
            <person name="Jensen G.J."/>
            <person name="Kyrpides N.C."/>
            <person name="Koonin E.V."/>
            <person name="Woyke T."/>
        </authorList>
    </citation>
    <scope>NUCLEOTIDE SEQUENCE</scope>
    <source>
        <strain evidence="1">HKV1</strain>
    </source>
</reference>
<proteinExistence type="predicted"/>
<protein>
    <submittedName>
        <fullName evidence="1">Uncharacterized protein</fullName>
    </submittedName>
</protein>
<sequence length="462" mass="55665">MSIVNFETQYIYTQEKNDIRGKLWTKYVLKWLFNNPSNNNDDIRDLDKERNILVAELFTLKRTFKEYEVNPVFINFMRGLAYYHAILNVGNLQNNKYSLNLYNFLHKNINNFDTLTQKMYNTFFRLYKKNPTGIFVKCNFSDIINPSDYDITIIRLSSKATERIGHFIPNFAFVKPVKNLVKDYKSMFNTYYNYAINLLRSDITNIDTLYNILKIDFANNEYAYKWTLHRIPENDKLLINNCFGLGLDERICPEFLQIVLRNLDKDNFLKFLEEYLDKKYNWSVNIKNVDRLLIYKIFRALNIKLVKKADFYTLPSSEPGYNYKNWINYDINKLKNKKIIELIKNNTSFLNFVKKLIDYANETAIIHDIFAENELFEELKTEQLNKIKNNNNYKSWLEKNSNKDFLNNYYNHYYGHNDYNHYDDYNDHNNYDNIIGNDETKLYRLLYALFVKSENKTRYEPL</sequence>
<dbReference type="EMBL" id="KY684104">
    <property type="protein sequence ID" value="ARF10675.1"/>
    <property type="molecule type" value="Genomic_DNA"/>
</dbReference>